<accession>A0A975T0E1</accession>
<proteinExistence type="predicted"/>
<dbReference type="Proteomes" id="UP000683575">
    <property type="component" value="Chromosome"/>
</dbReference>
<organism evidence="1 2">
    <name type="scientific">Nocardioides panacis</name>
    <dbReference type="NCBI Taxonomy" id="2849501"/>
    <lineage>
        <taxon>Bacteria</taxon>
        <taxon>Bacillati</taxon>
        <taxon>Actinomycetota</taxon>
        <taxon>Actinomycetes</taxon>
        <taxon>Propionibacteriales</taxon>
        <taxon>Nocardioidaceae</taxon>
        <taxon>Nocardioides</taxon>
    </lineage>
</organism>
<dbReference type="EMBL" id="CP077062">
    <property type="protein sequence ID" value="QWZ08553.1"/>
    <property type="molecule type" value="Genomic_DNA"/>
</dbReference>
<sequence>MPRRVVDIGCGRGVDDLWFARQGAQVIGFDYALRGSLPVAGLAAEEGVDLELRDLNLCELRSVLTEGARVARLPGRTVVTARHVADATDKVGRAHLWRVCEMMLSGGGRLYVEFVSQRGEDDPFTRDNHLRTLAVRRVVEELEDRGATVVSRTVTEHEGPDVTTGHRTGRLVVEWQR</sequence>
<evidence type="ECO:0008006" key="3">
    <source>
        <dbReference type="Google" id="ProtNLM"/>
    </source>
</evidence>
<keyword evidence="2" id="KW-1185">Reference proteome</keyword>
<dbReference type="KEGG" id="nps:KRR39_01375"/>
<gene>
    <name evidence="1" type="ORF">KRR39_01375</name>
</gene>
<reference evidence="1" key="1">
    <citation type="submission" date="2021-06" db="EMBL/GenBank/DDBJ databases">
        <title>Complete genome sequence of Nocardioides sp. G188.</title>
        <authorList>
            <person name="Im W.-T."/>
        </authorList>
    </citation>
    <scope>NUCLEOTIDE SEQUENCE</scope>
    <source>
        <strain evidence="1">G188</strain>
    </source>
</reference>
<protein>
    <recommendedName>
        <fullName evidence="3">Class I SAM-dependent methyltransferase</fullName>
    </recommendedName>
</protein>
<dbReference type="RefSeq" id="WP_216940043.1">
    <property type="nucleotide sequence ID" value="NZ_CP077062.1"/>
</dbReference>
<evidence type="ECO:0000313" key="2">
    <source>
        <dbReference type="Proteomes" id="UP000683575"/>
    </source>
</evidence>
<evidence type="ECO:0000313" key="1">
    <source>
        <dbReference type="EMBL" id="QWZ08553.1"/>
    </source>
</evidence>
<name>A0A975T0E1_9ACTN</name>
<dbReference type="AlphaFoldDB" id="A0A975T0E1"/>